<dbReference type="InterPro" id="IPR000073">
    <property type="entry name" value="AB_hydrolase_1"/>
</dbReference>
<dbReference type="PANTHER" id="PTHR43798:SF33">
    <property type="entry name" value="HYDROLASE, PUTATIVE (AFU_ORTHOLOGUE AFUA_2G14860)-RELATED"/>
    <property type="match status" value="1"/>
</dbReference>
<protein>
    <submittedName>
        <fullName evidence="3">Pimeloyl-ACP methyl ester carboxylesterase</fullName>
    </submittedName>
</protein>
<dbReference type="OrthoDB" id="135231at2"/>
<feature type="region of interest" description="Disordered" evidence="1">
    <location>
        <begin position="263"/>
        <end position="282"/>
    </location>
</feature>
<dbReference type="Pfam" id="PF12697">
    <property type="entry name" value="Abhydrolase_6"/>
    <property type="match status" value="1"/>
</dbReference>
<evidence type="ECO:0000313" key="3">
    <source>
        <dbReference type="EMBL" id="SHH92528.1"/>
    </source>
</evidence>
<name>A0A1M5WYZ7_9BURK</name>
<evidence type="ECO:0000259" key="2">
    <source>
        <dbReference type="Pfam" id="PF12697"/>
    </source>
</evidence>
<dbReference type="Proteomes" id="UP000184226">
    <property type="component" value="Unassembled WGS sequence"/>
</dbReference>
<accession>A0A1M5WYZ7</accession>
<reference evidence="3 4" key="1">
    <citation type="submission" date="2016-11" db="EMBL/GenBank/DDBJ databases">
        <authorList>
            <person name="Jaros S."/>
            <person name="Januszkiewicz K."/>
            <person name="Wedrychowicz H."/>
        </authorList>
    </citation>
    <scope>NUCLEOTIDE SEQUENCE [LARGE SCALE GENOMIC DNA]</scope>
    <source>
        <strain evidence="3 4">CGMCC 1.10190</strain>
    </source>
</reference>
<evidence type="ECO:0000256" key="1">
    <source>
        <dbReference type="SAM" id="MobiDB-lite"/>
    </source>
</evidence>
<dbReference type="InterPro" id="IPR029058">
    <property type="entry name" value="AB_hydrolase_fold"/>
</dbReference>
<dbReference type="STRING" id="658167.SAMN04488135_10641"/>
<dbReference type="EMBL" id="FQXE01000006">
    <property type="protein sequence ID" value="SHH92528.1"/>
    <property type="molecule type" value="Genomic_DNA"/>
</dbReference>
<dbReference type="InterPro" id="IPR050266">
    <property type="entry name" value="AB_hydrolase_sf"/>
</dbReference>
<evidence type="ECO:0000313" key="4">
    <source>
        <dbReference type="Proteomes" id="UP000184226"/>
    </source>
</evidence>
<dbReference type="GO" id="GO:0016020">
    <property type="term" value="C:membrane"/>
    <property type="evidence" value="ECO:0007669"/>
    <property type="project" value="TreeGrafter"/>
</dbReference>
<sequence>MSNTPLKTIALLLNGITIQLEIQWISPHRKNAPLIVFLHEGLGSLAMWGDWPARLCDATGCRGLVYSRYGYGHSTARAEGPWPNDYLEWEANEALPALLRALDIDASVDKPILFGHSDGGSIALLYAAGHPGALSAAVAVAPHVFTESMALERIAHMQANYGSSNLRKALLPFHRNPDLVFRGWSGRWLAPEFRAWNIAAGLADISCPLLLVQGRQDQYGTLDQIYEIIRRAPHAESLILENCRHIPHQEQAQPLSRGVADFLSRRPPGFSGKPPPRGPGGH</sequence>
<dbReference type="RefSeq" id="WP_073103481.1">
    <property type="nucleotide sequence ID" value="NZ_FQXE01000006.1"/>
</dbReference>
<gene>
    <name evidence="3" type="ORF">SAMN04488135_10641</name>
</gene>
<feature type="domain" description="AB hydrolase-1" evidence="2">
    <location>
        <begin position="35"/>
        <end position="254"/>
    </location>
</feature>
<organism evidence="3 4">
    <name type="scientific">Pollutimonas bauzanensis</name>
    <dbReference type="NCBI Taxonomy" id="658167"/>
    <lineage>
        <taxon>Bacteria</taxon>
        <taxon>Pseudomonadati</taxon>
        <taxon>Pseudomonadota</taxon>
        <taxon>Betaproteobacteria</taxon>
        <taxon>Burkholderiales</taxon>
        <taxon>Alcaligenaceae</taxon>
        <taxon>Pollutimonas</taxon>
    </lineage>
</organism>
<keyword evidence="4" id="KW-1185">Reference proteome</keyword>
<dbReference type="Gene3D" id="3.40.50.1820">
    <property type="entry name" value="alpha/beta hydrolase"/>
    <property type="match status" value="1"/>
</dbReference>
<dbReference type="AlphaFoldDB" id="A0A1M5WYZ7"/>
<dbReference type="SUPFAM" id="SSF53474">
    <property type="entry name" value="alpha/beta-Hydrolases"/>
    <property type="match status" value="1"/>
</dbReference>
<feature type="compositionally biased region" description="Pro residues" evidence="1">
    <location>
        <begin position="273"/>
        <end position="282"/>
    </location>
</feature>
<proteinExistence type="predicted"/>
<dbReference type="PANTHER" id="PTHR43798">
    <property type="entry name" value="MONOACYLGLYCEROL LIPASE"/>
    <property type="match status" value="1"/>
</dbReference>